<dbReference type="FunFam" id="1.10.287.130:FF:000001">
    <property type="entry name" value="Two-component sensor histidine kinase"/>
    <property type="match status" value="1"/>
</dbReference>
<name>A0A165RGJ4_9FLAO</name>
<dbReference type="SMART" id="SM00387">
    <property type="entry name" value="HATPase_c"/>
    <property type="match status" value="1"/>
</dbReference>
<dbReference type="InterPro" id="IPR036890">
    <property type="entry name" value="HATPase_C_sf"/>
</dbReference>
<evidence type="ECO:0000256" key="1">
    <source>
        <dbReference type="ARBA" id="ARBA00000085"/>
    </source>
</evidence>
<dbReference type="EC" id="2.7.13.3" evidence="3"/>
<keyword evidence="8 11" id="KW-1133">Transmembrane helix</keyword>
<dbReference type="InterPro" id="IPR050428">
    <property type="entry name" value="TCS_sensor_his_kinase"/>
</dbReference>
<dbReference type="CDD" id="cd00082">
    <property type="entry name" value="HisKA"/>
    <property type="match status" value="1"/>
</dbReference>
<dbReference type="PANTHER" id="PTHR45436:SF5">
    <property type="entry name" value="SENSOR HISTIDINE KINASE TRCS"/>
    <property type="match status" value="1"/>
</dbReference>
<dbReference type="SUPFAM" id="SSF55874">
    <property type="entry name" value="ATPase domain of HSP90 chaperone/DNA topoisomerase II/histidine kinase"/>
    <property type="match status" value="1"/>
</dbReference>
<evidence type="ECO:0000259" key="12">
    <source>
        <dbReference type="PROSITE" id="PS50109"/>
    </source>
</evidence>
<dbReference type="Gene3D" id="1.10.287.130">
    <property type="match status" value="1"/>
</dbReference>
<keyword evidence="6 11" id="KW-0812">Transmembrane</keyword>
<keyword evidence="4" id="KW-0597">Phosphoprotein</keyword>
<evidence type="ECO:0000256" key="4">
    <source>
        <dbReference type="ARBA" id="ARBA00022553"/>
    </source>
</evidence>
<dbReference type="PROSITE" id="PS50109">
    <property type="entry name" value="HIS_KIN"/>
    <property type="match status" value="1"/>
</dbReference>
<keyword evidence="9" id="KW-0902">Two-component regulatory system</keyword>
<dbReference type="RefSeq" id="WP_052243537.1">
    <property type="nucleotide sequence ID" value="NZ_JWJO01000023.1"/>
</dbReference>
<dbReference type="GO" id="GO:0000155">
    <property type="term" value="F:phosphorelay sensor kinase activity"/>
    <property type="evidence" value="ECO:0007669"/>
    <property type="project" value="InterPro"/>
</dbReference>
<comment type="subcellular location">
    <subcellularLocation>
        <location evidence="2">Membrane</location>
    </subcellularLocation>
</comment>
<organism evidence="13 14">
    <name type="scientific">Myroides marinus</name>
    <dbReference type="NCBI Taxonomy" id="703342"/>
    <lineage>
        <taxon>Bacteria</taxon>
        <taxon>Pseudomonadati</taxon>
        <taxon>Bacteroidota</taxon>
        <taxon>Flavobacteriia</taxon>
        <taxon>Flavobacteriales</taxon>
        <taxon>Flavobacteriaceae</taxon>
        <taxon>Myroides</taxon>
    </lineage>
</organism>
<dbReference type="OrthoDB" id="594725at2"/>
<evidence type="ECO:0000256" key="8">
    <source>
        <dbReference type="ARBA" id="ARBA00022989"/>
    </source>
</evidence>
<feature type="transmembrane region" description="Helical" evidence="11">
    <location>
        <begin position="7"/>
        <end position="30"/>
    </location>
</feature>
<evidence type="ECO:0000256" key="7">
    <source>
        <dbReference type="ARBA" id="ARBA00022777"/>
    </source>
</evidence>
<dbReference type="Proteomes" id="UP000076630">
    <property type="component" value="Unassembled WGS sequence"/>
</dbReference>
<evidence type="ECO:0000313" key="13">
    <source>
        <dbReference type="EMBL" id="KZE81832.1"/>
    </source>
</evidence>
<feature type="transmembrane region" description="Helical" evidence="11">
    <location>
        <begin position="155"/>
        <end position="180"/>
    </location>
</feature>
<gene>
    <name evidence="13" type="ORF">AV926_00550</name>
</gene>
<dbReference type="EMBL" id="LQNU01000050">
    <property type="protein sequence ID" value="KZE81832.1"/>
    <property type="molecule type" value="Genomic_DNA"/>
</dbReference>
<dbReference type="GO" id="GO:0005886">
    <property type="term" value="C:plasma membrane"/>
    <property type="evidence" value="ECO:0007669"/>
    <property type="project" value="TreeGrafter"/>
</dbReference>
<evidence type="ECO:0000256" key="11">
    <source>
        <dbReference type="SAM" id="Phobius"/>
    </source>
</evidence>
<dbReference type="InterPro" id="IPR005467">
    <property type="entry name" value="His_kinase_dom"/>
</dbReference>
<comment type="caution">
    <text evidence="13">The sequence shown here is derived from an EMBL/GenBank/DDBJ whole genome shotgun (WGS) entry which is preliminary data.</text>
</comment>
<keyword evidence="5" id="KW-0808">Transferase</keyword>
<protein>
    <recommendedName>
        <fullName evidence="3">histidine kinase</fullName>
        <ecNumber evidence="3">2.7.13.3</ecNumber>
    </recommendedName>
</protein>
<evidence type="ECO:0000256" key="3">
    <source>
        <dbReference type="ARBA" id="ARBA00012438"/>
    </source>
</evidence>
<evidence type="ECO:0000256" key="5">
    <source>
        <dbReference type="ARBA" id="ARBA00022679"/>
    </source>
</evidence>
<keyword evidence="10 11" id="KW-0472">Membrane</keyword>
<proteinExistence type="predicted"/>
<dbReference type="Gene3D" id="3.30.565.10">
    <property type="entry name" value="Histidine kinase-like ATPase, C-terminal domain"/>
    <property type="match status" value="1"/>
</dbReference>
<evidence type="ECO:0000256" key="9">
    <source>
        <dbReference type="ARBA" id="ARBA00023012"/>
    </source>
</evidence>
<dbReference type="CDD" id="cd00075">
    <property type="entry name" value="HATPase"/>
    <property type="match status" value="1"/>
</dbReference>
<dbReference type="SUPFAM" id="SSF47384">
    <property type="entry name" value="Homodimeric domain of signal transducing histidine kinase"/>
    <property type="match status" value="1"/>
</dbReference>
<dbReference type="PANTHER" id="PTHR45436">
    <property type="entry name" value="SENSOR HISTIDINE KINASE YKOH"/>
    <property type="match status" value="1"/>
</dbReference>
<dbReference type="PRINTS" id="PR00344">
    <property type="entry name" value="BCTRLSENSOR"/>
</dbReference>
<reference evidence="13 14" key="1">
    <citation type="submission" date="2016-01" db="EMBL/GenBank/DDBJ databases">
        <title>Whole genome sequencing of Myroides marinus L41.</title>
        <authorList>
            <person name="Hong K.W."/>
        </authorList>
    </citation>
    <scope>NUCLEOTIDE SEQUENCE [LARGE SCALE GENOMIC DNA]</scope>
    <source>
        <strain evidence="13 14">L41</strain>
    </source>
</reference>
<evidence type="ECO:0000256" key="6">
    <source>
        <dbReference type="ARBA" id="ARBA00022692"/>
    </source>
</evidence>
<dbReference type="InterPro" id="IPR003594">
    <property type="entry name" value="HATPase_dom"/>
</dbReference>
<dbReference type="InterPro" id="IPR004358">
    <property type="entry name" value="Sig_transdc_His_kin-like_C"/>
</dbReference>
<dbReference type="AlphaFoldDB" id="A0A165RGJ4"/>
<comment type="catalytic activity">
    <reaction evidence="1">
        <text>ATP + protein L-histidine = ADP + protein N-phospho-L-histidine.</text>
        <dbReference type="EC" id="2.7.13.3"/>
    </reaction>
</comment>
<evidence type="ECO:0000313" key="14">
    <source>
        <dbReference type="Proteomes" id="UP000076630"/>
    </source>
</evidence>
<evidence type="ECO:0000256" key="2">
    <source>
        <dbReference type="ARBA" id="ARBA00004370"/>
    </source>
</evidence>
<feature type="domain" description="Histidine kinase" evidence="12">
    <location>
        <begin position="237"/>
        <end position="451"/>
    </location>
</feature>
<sequence>MKIRNRLSLQFSGLFAILLLGVLMAVYFVVSNHWQNTFFKQLEDRAFTVGHNYLAEDNFTKAEYDEVQRKYPRTLSQEKIRIYDINFSPTFIEEGDLKWNKAILAEVIDKKKVNFKIGDEYVVGIFYRDNSGDFIVMAKATNDKGMAALKQLRTVMLGSLIIALLITFFLSRWFAGYFLIPITRINRHVSRKDISTLYPIPTQDMSKDEIRTLSETINELFRRLQDSFDNQQAFVSHASHELKTPIASLMGNAEIALRQSRSEDEYKKVLQGVVNDATHMDQMINNLLALSQLDSSVYPLHKHAFEEFWWTMIDHLIAAQKDLNLELNINTEEELHKLFFNGNGNLLELALSNIIFNASKFSQNEPVELILETDEDNIIIIVKDQGIGIRKEDLDKLFLPFYRSSNAFGIKGTGLGLSLAHKIVLLHKGQLMIDSELGAGTTVTLKIPKVNTNHESQSLSKL</sequence>
<dbReference type="SMART" id="SM00388">
    <property type="entry name" value="HisKA"/>
    <property type="match status" value="1"/>
</dbReference>
<dbReference type="Pfam" id="PF00512">
    <property type="entry name" value="HisKA"/>
    <property type="match status" value="1"/>
</dbReference>
<dbReference type="InterPro" id="IPR036097">
    <property type="entry name" value="HisK_dim/P_sf"/>
</dbReference>
<dbReference type="Pfam" id="PF02518">
    <property type="entry name" value="HATPase_c"/>
    <property type="match status" value="1"/>
</dbReference>
<dbReference type="InterPro" id="IPR003661">
    <property type="entry name" value="HisK_dim/P_dom"/>
</dbReference>
<keyword evidence="14" id="KW-1185">Reference proteome</keyword>
<dbReference type="Gene3D" id="6.10.340.10">
    <property type="match status" value="1"/>
</dbReference>
<keyword evidence="7" id="KW-0418">Kinase</keyword>
<accession>A0A165RGJ4</accession>
<evidence type="ECO:0000256" key="10">
    <source>
        <dbReference type="ARBA" id="ARBA00023136"/>
    </source>
</evidence>